<feature type="transmembrane region" description="Helical" evidence="6">
    <location>
        <begin position="151"/>
        <end position="172"/>
    </location>
</feature>
<dbReference type="RefSeq" id="WP_170215959.1">
    <property type="nucleotide sequence ID" value="NZ_BONB01000004.1"/>
</dbReference>
<evidence type="ECO:0000313" key="8">
    <source>
        <dbReference type="Proteomes" id="UP000256913"/>
    </source>
</evidence>
<protein>
    <submittedName>
        <fullName evidence="7">Putative MFS family arabinose efflux permease</fullName>
    </submittedName>
</protein>
<comment type="caution">
    <text evidence="7">The sequence shown here is derived from an EMBL/GenBank/DDBJ whole genome shotgun (WGS) entry which is preliminary data.</text>
</comment>
<comment type="subcellular location">
    <subcellularLocation>
        <location evidence="1">Cell membrane</location>
        <topology evidence="1">Multi-pass membrane protein</topology>
    </subcellularLocation>
</comment>
<keyword evidence="2" id="KW-1003">Cell membrane</keyword>
<evidence type="ECO:0000256" key="6">
    <source>
        <dbReference type="SAM" id="Phobius"/>
    </source>
</evidence>
<dbReference type="Gene3D" id="1.20.1250.20">
    <property type="entry name" value="MFS general substrate transporter like domains"/>
    <property type="match status" value="1"/>
</dbReference>
<proteinExistence type="predicted"/>
<evidence type="ECO:0000256" key="5">
    <source>
        <dbReference type="ARBA" id="ARBA00023136"/>
    </source>
</evidence>
<dbReference type="Pfam" id="PF07690">
    <property type="entry name" value="MFS_1"/>
    <property type="match status" value="1"/>
</dbReference>
<dbReference type="AlphaFoldDB" id="A0A3D9ZNM7"/>
<dbReference type="Proteomes" id="UP000256913">
    <property type="component" value="Unassembled WGS sequence"/>
</dbReference>
<dbReference type="CDD" id="cd06173">
    <property type="entry name" value="MFS_MefA_like"/>
    <property type="match status" value="1"/>
</dbReference>
<keyword evidence="4 6" id="KW-1133">Transmembrane helix</keyword>
<sequence>MTPSIETAGVERRRLFDHDFTRWYLARSISIAGTAASAVALPLLVYRTSASPALTAAVVGLEALPYLLFGLFAGAAADRLRRKRMMIAADICCALLLVTVPVAAAFDALASWHVLLVAFGVGCGFCWFDAAAWGAFVRVVGRSRVTRANSVIWTTEIVLEIAAPAAAGLLAALADPSLVLAADAATYLASAVLLAGIRTPLDTGPTVARKLTAEIAEGLRYLWRTPVLRTLTAAGFGLNVGVGGVLGLLVVHADQALGLSSEDKRLGLLYAAGAVGALVAAVILPRVSRWAGQGLVSLGGLVLFVAAVVGLAGTSTFILALGVWWIWSVARLAVNANGITVRQLLTPDELQGRVNTTGRMLAWGGTPFGALLGGLSADAYGVRTAYLLLAVPAALSIVLVYASPVRGLRLAVD</sequence>
<feature type="transmembrane region" description="Helical" evidence="6">
    <location>
        <begin position="24"/>
        <end position="46"/>
    </location>
</feature>
<dbReference type="PANTHER" id="PTHR23513">
    <property type="entry name" value="INTEGRAL MEMBRANE EFFLUX PROTEIN-RELATED"/>
    <property type="match status" value="1"/>
</dbReference>
<dbReference type="InterPro" id="IPR011701">
    <property type="entry name" value="MFS"/>
</dbReference>
<feature type="transmembrane region" description="Helical" evidence="6">
    <location>
        <begin position="87"/>
        <end position="106"/>
    </location>
</feature>
<evidence type="ECO:0000313" key="7">
    <source>
        <dbReference type="EMBL" id="REF98978.1"/>
    </source>
</evidence>
<keyword evidence="3 6" id="KW-0812">Transmembrane</keyword>
<feature type="transmembrane region" description="Helical" evidence="6">
    <location>
        <begin position="296"/>
        <end position="327"/>
    </location>
</feature>
<gene>
    <name evidence="7" type="ORF">DFJ67_5003</name>
</gene>
<feature type="transmembrane region" description="Helical" evidence="6">
    <location>
        <begin position="52"/>
        <end position="75"/>
    </location>
</feature>
<feature type="transmembrane region" description="Helical" evidence="6">
    <location>
        <begin position="265"/>
        <end position="284"/>
    </location>
</feature>
<evidence type="ECO:0000256" key="3">
    <source>
        <dbReference type="ARBA" id="ARBA00022692"/>
    </source>
</evidence>
<evidence type="ECO:0000256" key="1">
    <source>
        <dbReference type="ARBA" id="ARBA00004651"/>
    </source>
</evidence>
<keyword evidence="8" id="KW-1185">Reference proteome</keyword>
<dbReference type="GO" id="GO:0005886">
    <property type="term" value="C:plasma membrane"/>
    <property type="evidence" value="ECO:0007669"/>
    <property type="project" value="UniProtKB-SubCell"/>
</dbReference>
<accession>A0A3D9ZNM7</accession>
<feature type="transmembrane region" description="Helical" evidence="6">
    <location>
        <begin position="384"/>
        <end position="402"/>
    </location>
</feature>
<organism evidence="7 8">
    <name type="scientific">Asanoa ferruginea</name>
    <dbReference type="NCBI Taxonomy" id="53367"/>
    <lineage>
        <taxon>Bacteria</taxon>
        <taxon>Bacillati</taxon>
        <taxon>Actinomycetota</taxon>
        <taxon>Actinomycetes</taxon>
        <taxon>Micromonosporales</taxon>
        <taxon>Micromonosporaceae</taxon>
        <taxon>Asanoa</taxon>
    </lineage>
</organism>
<reference evidence="7 8" key="1">
    <citation type="submission" date="2018-08" db="EMBL/GenBank/DDBJ databases">
        <title>Sequencing the genomes of 1000 actinobacteria strains.</title>
        <authorList>
            <person name="Klenk H.-P."/>
        </authorList>
    </citation>
    <scope>NUCLEOTIDE SEQUENCE [LARGE SCALE GENOMIC DNA]</scope>
    <source>
        <strain evidence="7 8">DSM 44099</strain>
    </source>
</reference>
<evidence type="ECO:0000256" key="2">
    <source>
        <dbReference type="ARBA" id="ARBA00022475"/>
    </source>
</evidence>
<dbReference type="EMBL" id="QUMQ01000001">
    <property type="protein sequence ID" value="REF98978.1"/>
    <property type="molecule type" value="Genomic_DNA"/>
</dbReference>
<feature type="transmembrane region" description="Helical" evidence="6">
    <location>
        <begin position="112"/>
        <end position="139"/>
    </location>
</feature>
<dbReference type="SUPFAM" id="SSF103473">
    <property type="entry name" value="MFS general substrate transporter"/>
    <property type="match status" value="1"/>
</dbReference>
<dbReference type="PANTHER" id="PTHR23513:SF6">
    <property type="entry name" value="MAJOR FACILITATOR SUPERFAMILY ASSOCIATED DOMAIN-CONTAINING PROTEIN"/>
    <property type="match status" value="1"/>
</dbReference>
<feature type="transmembrane region" description="Helical" evidence="6">
    <location>
        <begin position="230"/>
        <end position="253"/>
    </location>
</feature>
<dbReference type="InterPro" id="IPR036259">
    <property type="entry name" value="MFS_trans_sf"/>
</dbReference>
<name>A0A3D9ZNM7_9ACTN</name>
<keyword evidence="5 6" id="KW-0472">Membrane</keyword>
<evidence type="ECO:0000256" key="4">
    <source>
        <dbReference type="ARBA" id="ARBA00022989"/>
    </source>
</evidence>
<dbReference type="GO" id="GO:0022857">
    <property type="term" value="F:transmembrane transporter activity"/>
    <property type="evidence" value="ECO:0007669"/>
    <property type="project" value="InterPro"/>
</dbReference>